<dbReference type="Pfam" id="PF00122">
    <property type="entry name" value="E1-E2_ATPase"/>
    <property type="match status" value="1"/>
</dbReference>
<protein>
    <recommendedName>
        <fullName evidence="16">Potassium-transporting ATPase ATP-binding subunit</fullName>
        <ecNumber evidence="16">7.2.2.6</ecNumber>
    </recommendedName>
    <alternativeName>
        <fullName evidence="16">ATP phosphohydrolase [potassium-transporting] B chain</fullName>
    </alternativeName>
    <alternativeName>
        <fullName evidence="16">Potassium-binding and translocating subunit B</fullName>
    </alternativeName>
    <alternativeName>
        <fullName evidence="16">Potassium-translocating ATPase B chain</fullName>
    </alternativeName>
</protein>
<dbReference type="PROSITE" id="PS00154">
    <property type="entry name" value="ATPASE_E1_E2"/>
    <property type="match status" value="1"/>
</dbReference>
<comment type="function">
    <text evidence="16">Part of the high-affinity ATP-driven potassium transport (or Kdp) system, which catalyzes the hydrolysis of ATP coupled with the electrogenic transport of potassium into the cytoplasm. This subunit is responsible for energy coupling to the transport system and for the release of the potassium ions to the cytoplasm.</text>
</comment>
<feature type="binding site" evidence="16">
    <location>
        <begin position="376"/>
        <end position="383"/>
    </location>
    <ligand>
        <name>ATP</name>
        <dbReference type="ChEBI" id="CHEBI:30616"/>
    </ligand>
</feature>
<evidence type="ECO:0000256" key="12">
    <source>
        <dbReference type="ARBA" id="ARBA00022967"/>
    </source>
</evidence>
<evidence type="ECO:0000256" key="8">
    <source>
        <dbReference type="ARBA" id="ARBA00022741"/>
    </source>
</evidence>
<dbReference type="InterPro" id="IPR023299">
    <property type="entry name" value="ATPase_P-typ_cyto_dom_N"/>
</dbReference>
<keyword evidence="2 16" id="KW-0813">Transport</keyword>
<dbReference type="RefSeq" id="WP_354551748.1">
    <property type="nucleotide sequence ID" value="NZ_JBEPSM010000002.1"/>
</dbReference>
<evidence type="ECO:0000256" key="3">
    <source>
        <dbReference type="ARBA" id="ARBA00022475"/>
    </source>
</evidence>
<organism evidence="18 19">
    <name type="scientific">Kaistia defluvii</name>
    <dbReference type="NCBI Taxonomy" id="410841"/>
    <lineage>
        <taxon>Bacteria</taxon>
        <taxon>Pseudomonadati</taxon>
        <taxon>Pseudomonadota</taxon>
        <taxon>Alphaproteobacteria</taxon>
        <taxon>Hyphomicrobiales</taxon>
        <taxon>Kaistiaceae</taxon>
        <taxon>Kaistia</taxon>
    </lineage>
</organism>
<dbReference type="InterPro" id="IPR023298">
    <property type="entry name" value="ATPase_P-typ_TM_dom_sf"/>
</dbReference>
<evidence type="ECO:0000256" key="2">
    <source>
        <dbReference type="ARBA" id="ARBA00022448"/>
    </source>
</evidence>
<feature type="binding site" evidence="16">
    <location>
        <position position="394"/>
    </location>
    <ligand>
        <name>ATP</name>
        <dbReference type="ChEBI" id="CHEBI:30616"/>
    </ligand>
</feature>
<feature type="transmembrane region" description="Helical" evidence="16">
    <location>
        <begin position="218"/>
        <end position="242"/>
    </location>
</feature>
<dbReference type="SFLD" id="SFLDG00002">
    <property type="entry name" value="C1.7:_P-type_atpase_like"/>
    <property type="match status" value="1"/>
</dbReference>
<comment type="subcellular location">
    <subcellularLocation>
        <location evidence="16">Cell membrane</location>
        <topology evidence="16">Multi-pass membrane protein</topology>
    </subcellularLocation>
    <subcellularLocation>
        <location evidence="1">Membrane</location>
    </subcellularLocation>
</comment>
<dbReference type="EC" id="7.2.2.6" evidence="16"/>
<dbReference type="InterPro" id="IPR006391">
    <property type="entry name" value="P-type_ATPase_bsu_IA"/>
</dbReference>
<dbReference type="InterPro" id="IPR036412">
    <property type="entry name" value="HAD-like_sf"/>
</dbReference>
<dbReference type="Proteomes" id="UP001549321">
    <property type="component" value="Unassembled WGS sequence"/>
</dbReference>
<evidence type="ECO:0000256" key="1">
    <source>
        <dbReference type="ARBA" id="ARBA00004370"/>
    </source>
</evidence>
<keyword evidence="19" id="KW-1185">Reference proteome</keyword>
<feature type="binding site" evidence="16">
    <location>
        <position position="526"/>
    </location>
    <ligand>
        <name>Mg(2+)</name>
        <dbReference type="ChEBI" id="CHEBI:18420"/>
    </ligand>
</feature>
<dbReference type="InterPro" id="IPR001757">
    <property type="entry name" value="P_typ_ATPase"/>
</dbReference>
<keyword evidence="10 16" id="KW-0460">Magnesium</keyword>
<dbReference type="HAMAP" id="MF_00285">
    <property type="entry name" value="KdpB"/>
    <property type="match status" value="1"/>
</dbReference>
<feature type="binding site" evidence="16">
    <location>
        <position position="530"/>
    </location>
    <ligand>
        <name>Mg(2+)</name>
        <dbReference type="ChEBI" id="CHEBI:18420"/>
    </ligand>
</feature>
<dbReference type="PANTHER" id="PTHR43743:SF1">
    <property type="entry name" value="POTASSIUM-TRANSPORTING ATPASE ATP-BINDING SUBUNIT"/>
    <property type="match status" value="1"/>
</dbReference>
<evidence type="ECO:0000256" key="9">
    <source>
        <dbReference type="ARBA" id="ARBA00022840"/>
    </source>
</evidence>
<feature type="transmembrane region" description="Helical" evidence="16">
    <location>
        <begin position="34"/>
        <end position="52"/>
    </location>
</feature>
<keyword evidence="8 16" id="KW-0547">Nucleotide-binding</keyword>
<accession>A0ABV2R208</accession>
<dbReference type="InterPro" id="IPR008250">
    <property type="entry name" value="ATPase_P-typ_transduc_dom_A_sf"/>
</dbReference>
<dbReference type="InterPro" id="IPR059000">
    <property type="entry name" value="ATPase_P-type_domA"/>
</dbReference>
<dbReference type="InterPro" id="IPR018303">
    <property type="entry name" value="ATPase_P-typ_P_site"/>
</dbReference>
<keyword evidence="5 16" id="KW-0597">Phosphoprotein</keyword>
<keyword evidence="9 16" id="KW-0067">ATP-binding</keyword>
<dbReference type="Pfam" id="PF00702">
    <property type="entry name" value="Hydrolase"/>
    <property type="match status" value="1"/>
</dbReference>
<dbReference type="SUPFAM" id="SSF56784">
    <property type="entry name" value="HAD-like"/>
    <property type="match status" value="1"/>
</dbReference>
<feature type="transmembrane region" description="Helical" evidence="16">
    <location>
        <begin position="64"/>
        <end position="82"/>
    </location>
</feature>
<dbReference type="SUPFAM" id="SSF81665">
    <property type="entry name" value="Calcium ATPase, transmembrane domain M"/>
    <property type="match status" value="1"/>
</dbReference>
<evidence type="ECO:0000256" key="7">
    <source>
        <dbReference type="ARBA" id="ARBA00022723"/>
    </source>
</evidence>
<comment type="caution">
    <text evidence="18">The sequence shown here is derived from an EMBL/GenBank/DDBJ whole genome shotgun (WGS) entry which is preliminary data.</text>
</comment>
<evidence type="ECO:0000313" key="19">
    <source>
        <dbReference type="Proteomes" id="UP001549321"/>
    </source>
</evidence>
<keyword evidence="13 16" id="KW-1133">Transmembrane helix</keyword>
<keyword evidence="6 16" id="KW-0812">Transmembrane</keyword>
<comment type="catalytic activity">
    <reaction evidence="16">
        <text>K(+)(out) + ATP + H2O = K(+)(in) + ADP + phosphate + H(+)</text>
        <dbReference type="Rhea" id="RHEA:16777"/>
        <dbReference type="ChEBI" id="CHEBI:15377"/>
        <dbReference type="ChEBI" id="CHEBI:15378"/>
        <dbReference type="ChEBI" id="CHEBI:29103"/>
        <dbReference type="ChEBI" id="CHEBI:30616"/>
        <dbReference type="ChEBI" id="CHEBI:43474"/>
        <dbReference type="ChEBI" id="CHEBI:456216"/>
        <dbReference type="EC" id="7.2.2.6"/>
    </reaction>
</comment>
<feature type="transmembrane region" description="Helical" evidence="16">
    <location>
        <begin position="248"/>
        <end position="273"/>
    </location>
</feature>
<feature type="transmembrane region" description="Helical" evidence="16">
    <location>
        <begin position="595"/>
        <end position="618"/>
    </location>
</feature>
<evidence type="ECO:0000256" key="14">
    <source>
        <dbReference type="ARBA" id="ARBA00023065"/>
    </source>
</evidence>
<keyword evidence="11 16" id="KW-0630">Potassium</keyword>
<keyword evidence="3 16" id="KW-1003">Cell membrane</keyword>
<feature type="transmembrane region" description="Helical" evidence="16">
    <location>
        <begin position="662"/>
        <end position="689"/>
    </location>
</feature>
<reference evidence="18 19" key="1">
    <citation type="submission" date="2024-06" db="EMBL/GenBank/DDBJ databases">
        <title>Sorghum-associated microbial communities from plants grown in Nebraska, USA.</title>
        <authorList>
            <person name="Schachtman D."/>
        </authorList>
    </citation>
    <scope>NUCLEOTIDE SEQUENCE [LARGE SCALE GENOMIC DNA]</scope>
    <source>
        <strain evidence="18 19">3207</strain>
    </source>
</reference>
<dbReference type="Gene3D" id="3.40.1110.10">
    <property type="entry name" value="Calcium-transporting ATPase, cytoplasmic domain N"/>
    <property type="match status" value="1"/>
</dbReference>
<evidence type="ECO:0000256" key="4">
    <source>
        <dbReference type="ARBA" id="ARBA00022538"/>
    </source>
</evidence>
<keyword evidence="4 16" id="KW-0633">Potassium transport</keyword>
<dbReference type="EMBL" id="JBEPSM010000002">
    <property type="protein sequence ID" value="MET4634721.1"/>
    <property type="molecule type" value="Genomic_DNA"/>
</dbReference>
<evidence type="ECO:0000256" key="6">
    <source>
        <dbReference type="ARBA" id="ARBA00022692"/>
    </source>
</evidence>
<dbReference type="NCBIfam" id="TIGR01497">
    <property type="entry name" value="kdpB"/>
    <property type="match status" value="1"/>
</dbReference>
<evidence type="ECO:0000256" key="16">
    <source>
        <dbReference type="HAMAP-Rule" id="MF_00285"/>
    </source>
</evidence>
<dbReference type="NCBIfam" id="TIGR01494">
    <property type="entry name" value="ATPase_P-type"/>
    <property type="match status" value="2"/>
</dbReference>
<dbReference type="SFLD" id="SFLDF00027">
    <property type="entry name" value="p-type_atpase"/>
    <property type="match status" value="1"/>
</dbReference>
<dbReference type="Gene3D" id="3.40.50.1000">
    <property type="entry name" value="HAD superfamily/HAD-like"/>
    <property type="match status" value="1"/>
</dbReference>
<feature type="binding site" evidence="16">
    <location>
        <position position="347"/>
    </location>
    <ligand>
        <name>ATP</name>
        <dbReference type="ChEBI" id="CHEBI:30616"/>
    </ligand>
</feature>
<name>A0ABV2R208_9HYPH</name>
<feature type="domain" description="P-type ATPase A" evidence="17">
    <location>
        <begin position="103"/>
        <end position="207"/>
    </location>
</feature>
<dbReference type="SFLD" id="SFLDS00003">
    <property type="entry name" value="Haloacid_Dehalogenase"/>
    <property type="match status" value="1"/>
</dbReference>
<sequence length="690" mass="72248">MSQSKSASIMDARILVPAIGGAFRKLDPRSLARNPVMFVVAVVSALTTVLFLRDLATGGANLGFSLQIVIWLWFTVLFANFAEAVAEGRGKAQAESLRRTRTETQAKLLSGNDPATFKLVPGTSLRVGDVVLVEAGDIIPSDGEVIEGVASVNEAAITGESAPVIRESGGDRSAVTGGTQVLSDWIRVRITAAAGSTFIDRMIALVEGAERQKTPNEIALNILLAGMTLIFVLAVVTIPSFANYAGGYIPVVVLVALFVTLIPTTIGALLSAIGIAGMDRLVRFNVLAMSGRAVEAAGDVDTLLLDKTGTITLGNRQATELRPVRGVTEPELADAAQLASLADETPEGRSIVVLAKEKYGIRARDMQSLHATFVPFTAQTRMSGVDLDGSSIRKGAVDAVLKHVDQASAATGGNRASTSTIRELQTIADEIAKTGGTPLAVVKDGRLLGVVHLKDIVKGGIRERFAELRRMGIRTVMITGDNPMTAAAIAAEAGVDDFLAQATPEMKLALIREEQAKGKLVAMCGDGTNDAPALAQSDVGVAMNTGTVAAREAGNMVDLDSDPTKLIEIVEIGKQLLMTRGALTTFSIANDVAKYFAIIPAMFLAFYPQLGALNIMGLSTPQSAILSAIIFNALIIVALIPLSLRGVKYRAVGAGALLSRNLLIYGVGGLIVPFAGIKAIDMAITALGLV</sequence>
<feature type="binding site" evidence="16">
    <location>
        <position position="343"/>
    </location>
    <ligand>
        <name>ATP</name>
        <dbReference type="ChEBI" id="CHEBI:30616"/>
    </ligand>
</feature>
<keyword evidence="14 16" id="KW-0406">Ion transport</keyword>
<gene>
    <name evidence="16" type="primary">kdpB</name>
    <name evidence="18" type="ORF">ABIE08_002667</name>
</gene>
<keyword evidence="15 16" id="KW-0472">Membrane</keyword>
<feature type="transmembrane region" description="Helical" evidence="16">
    <location>
        <begin position="624"/>
        <end position="642"/>
    </location>
</feature>
<evidence type="ECO:0000256" key="5">
    <source>
        <dbReference type="ARBA" id="ARBA00022553"/>
    </source>
</evidence>
<dbReference type="Gene3D" id="2.70.150.10">
    <property type="entry name" value="Calcium-transporting ATPase, cytoplasmic transduction domain A"/>
    <property type="match status" value="1"/>
</dbReference>
<proteinExistence type="inferred from homology"/>
<evidence type="ECO:0000256" key="11">
    <source>
        <dbReference type="ARBA" id="ARBA00022958"/>
    </source>
</evidence>
<comment type="subunit">
    <text evidence="16">The system is composed of three essential subunits: KdpA, KdpB and KdpC.</text>
</comment>
<comment type="similarity">
    <text evidence="16">Belongs to the cation transport ATPase (P-type) (TC 3.A.3) family. Type IA subfamily.</text>
</comment>
<evidence type="ECO:0000259" key="17">
    <source>
        <dbReference type="Pfam" id="PF00122"/>
    </source>
</evidence>
<dbReference type="InterPro" id="IPR023214">
    <property type="entry name" value="HAD_sf"/>
</dbReference>
<evidence type="ECO:0000256" key="13">
    <source>
        <dbReference type="ARBA" id="ARBA00022989"/>
    </source>
</evidence>
<keyword evidence="7 16" id="KW-0479">Metal-binding</keyword>
<evidence type="ECO:0000256" key="15">
    <source>
        <dbReference type="ARBA" id="ARBA00023136"/>
    </source>
</evidence>
<dbReference type="InterPro" id="IPR044492">
    <property type="entry name" value="P_typ_ATPase_HD_dom"/>
</dbReference>
<dbReference type="SUPFAM" id="SSF81653">
    <property type="entry name" value="Calcium ATPase, transduction domain A"/>
    <property type="match status" value="1"/>
</dbReference>
<feature type="active site" description="4-aspartylphosphate intermediate" evidence="16">
    <location>
        <position position="306"/>
    </location>
</feature>
<dbReference type="PANTHER" id="PTHR43743">
    <property type="entry name" value="POTASSIUM-TRANSPORTING ATPASE ATP-BINDING SUBUNIT"/>
    <property type="match status" value="1"/>
</dbReference>
<dbReference type="PRINTS" id="PR00119">
    <property type="entry name" value="CATATPASE"/>
</dbReference>
<evidence type="ECO:0000256" key="10">
    <source>
        <dbReference type="ARBA" id="ARBA00022842"/>
    </source>
</evidence>
<dbReference type="CDD" id="cd02078">
    <property type="entry name" value="P-type_ATPase_K"/>
    <property type="match status" value="1"/>
</dbReference>
<evidence type="ECO:0000313" key="18">
    <source>
        <dbReference type="EMBL" id="MET4634721.1"/>
    </source>
</evidence>
<keyword evidence="12 16" id="KW-1278">Translocase</keyword>